<dbReference type="InterPro" id="IPR009964">
    <property type="entry name" value="DUF1491"/>
</dbReference>
<organism evidence="1 2">
    <name type="scientific">Rhizobium multihospitium</name>
    <dbReference type="NCBI Taxonomy" id="410764"/>
    <lineage>
        <taxon>Bacteria</taxon>
        <taxon>Pseudomonadati</taxon>
        <taxon>Pseudomonadota</taxon>
        <taxon>Alphaproteobacteria</taxon>
        <taxon>Hyphomicrobiales</taxon>
        <taxon>Rhizobiaceae</taxon>
        <taxon>Rhizobium/Agrobacterium group</taxon>
        <taxon>Rhizobium</taxon>
    </lineage>
</organism>
<keyword evidence="2" id="KW-1185">Reference proteome</keyword>
<gene>
    <name evidence="1" type="ORF">GA0061103_2991</name>
</gene>
<accession>A0A1C3V0G3</accession>
<dbReference type="Proteomes" id="UP000199101">
    <property type="component" value="Unassembled WGS sequence"/>
</dbReference>
<dbReference type="Pfam" id="PF07372">
    <property type="entry name" value="DUF1491"/>
    <property type="match status" value="1"/>
</dbReference>
<dbReference type="Gene3D" id="3.40.1530.20">
    <property type="entry name" value="Protein of unknown function (DUF1491)"/>
    <property type="match status" value="1"/>
</dbReference>
<reference evidence="2" key="1">
    <citation type="submission" date="2016-08" db="EMBL/GenBank/DDBJ databases">
        <authorList>
            <person name="Varghese N."/>
            <person name="Submissions Spin"/>
        </authorList>
    </citation>
    <scope>NUCLEOTIDE SEQUENCE [LARGE SCALE GENOMIC DNA]</scope>
    <source>
        <strain evidence="2">HAMBI 2975</strain>
    </source>
</reference>
<dbReference type="EMBL" id="FMAG01000002">
    <property type="protein sequence ID" value="SCB21139.1"/>
    <property type="molecule type" value="Genomic_DNA"/>
</dbReference>
<evidence type="ECO:0008006" key="3">
    <source>
        <dbReference type="Google" id="ProtNLM"/>
    </source>
</evidence>
<evidence type="ECO:0000313" key="1">
    <source>
        <dbReference type="EMBL" id="SCB21139.1"/>
    </source>
</evidence>
<proteinExistence type="predicted"/>
<name>A0A1C3V0G3_9HYPH</name>
<dbReference type="STRING" id="410764.GA0061103_2991"/>
<evidence type="ECO:0000313" key="2">
    <source>
        <dbReference type="Proteomes" id="UP000199101"/>
    </source>
</evidence>
<sequence length="129" mass="14837">MAGLHRYSSGMRLRSDIFVSALVRRVFARGDFAAVEHKGEEHAGAIFIRQRFRDGSETLYAPAPQSLFDEEESGTRLFEIRIERKELQEIRETLDRELKFDPDLWIVELETDDIGDIVPLAGFRANPLD</sequence>
<dbReference type="AlphaFoldDB" id="A0A1C3V0G3"/>
<protein>
    <recommendedName>
        <fullName evidence="3">DUF1491 family protein</fullName>
    </recommendedName>
</protein>